<organism evidence="1 2">
    <name type="scientific">Algoriphagus hitonicola</name>
    <dbReference type="NCBI Taxonomy" id="435880"/>
    <lineage>
        <taxon>Bacteria</taxon>
        <taxon>Pseudomonadati</taxon>
        <taxon>Bacteroidota</taxon>
        <taxon>Cytophagia</taxon>
        <taxon>Cytophagales</taxon>
        <taxon>Cyclobacteriaceae</taxon>
        <taxon>Algoriphagus</taxon>
    </lineage>
</organism>
<dbReference type="AlphaFoldDB" id="A0A1I2X8G9"/>
<dbReference type="Proteomes" id="UP000199642">
    <property type="component" value="Unassembled WGS sequence"/>
</dbReference>
<proteinExistence type="predicted"/>
<sequence length="251" mass="28599">MKEKSPEEIFVKELERLLLAAKEKDEFEYVCALMNFSGMGDARALSHIYESQELLFQVSEQIKAAKNLNEATRFFLLLYCHIFEMDEFYNIIGNMLRITLGERYGVLLYNSPTIKPELKPANKIDKLASLAKKAKFELLTDTVYSLYSSPLRNSFFHSSYSLSGDNYHIVSGKNFKINGVMTPMASIRDYVIPMTQSTVNMGGNFFNVLNQARLSYKENKTVIGRLQPDGVKIEIMGHPENGLSGFRTINE</sequence>
<protein>
    <submittedName>
        <fullName evidence="1">Uncharacterized protein</fullName>
    </submittedName>
</protein>
<gene>
    <name evidence="1" type="ORF">SAMN04487988_11713</name>
</gene>
<name>A0A1I2X8G9_9BACT</name>
<dbReference type="STRING" id="435880.SAMN04487988_11713"/>
<accession>A0A1I2X8G9</accession>
<dbReference type="OrthoDB" id="1397301at2"/>
<keyword evidence="2" id="KW-1185">Reference proteome</keyword>
<evidence type="ECO:0000313" key="1">
    <source>
        <dbReference type="EMBL" id="SFH09824.1"/>
    </source>
</evidence>
<evidence type="ECO:0000313" key="2">
    <source>
        <dbReference type="Proteomes" id="UP000199642"/>
    </source>
</evidence>
<dbReference type="EMBL" id="FOPC01000017">
    <property type="protein sequence ID" value="SFH09824.1"/>
    <property type="molecule type" value="Genomic_DNA"/>
</dbReference>
<dbReference type="RefSeq" id="WP_092794063.1">
    <property type="nucleotide sequence ID" value="NZ_FOPC01000017.1"/>
</dbReference>
<reference evidence="2" key="1">
    <citation type="submission" date="2016-10" db="EMBL/GenBank/DDBJ databases">
        <authorList>
            <person name="Varghese N."/>
            <person name="Submissions S."/>
        </authorList>
    </citation>
    <scope>NUCLEOTIDE SEQUENCE [LARGE SCALE GENOMIC DNA]</scope>
    <source>
        <strain evidence="2">DSM 19315</strain>
    </source>
</reference>